<organism evidence="1 2">
    <name type="scientific">Frondihabitans peucedani</name>
    <dbReference type="NCBI Taxonomy" id="598626"/>
    <lineage>
        <taxon>Bacteria</taxon>
        <taxon>Bacillati</taxon>
        <taxon>Actinomycetota</taxon>
        <taxon>Actinomycetes</taxon>
        <taxon>Micrococcales</taxon>
        <taxon>Microbacteriaceae</taxon>
        <taxon>Frondihabitans</taxon>
    </lineage>
</organism>
<sequence length="165" mass="18163">MEVTVFADEAAQLAVWGRNLNFDREISGGGYLIRLSDVDSNLALWSLDGQFVFGTGMRNDLPHAEVLSSDFEAVRKYAAWYMVSHWRYDRALISTSDERSIVPAKDYSVESTGSEVRLHSPDGWILSFIDGGVLAIAAASFSKVASLSTEEICTLGKLPEPFPLP</sequence>
<gene>
    <name evidence="1" type="ORF">GCM10022256_26130</name>
</gene>
<dbReference type="EMBL" id="BAABAU010000003">
    <property type="protein sequence ID" value="GAA4267001.1"/>
    <property type="molecule type" value="Genomic_DNA"/>
</dbReference>
<keyword evidence="2" id="KW-1185">Reference proteome</keyword>
<reference evidence="2" key="1">
    <citation type="journal article" date="2019" name="Int. J. Syst. Evol. Microbiol.">
        <title>The Global Catalogue of Microorganisms (GCM) 10K type strain sequencing project: providing services to taxonomists for standard genome sequencing and annotation.</title>
        <authorList>
            <consortium name="The Broad Institute Genomics Platform"/>
            <consortium name="The Broad Institute Genome Sequencing Center for Infectious Disease"/>
            <person name="Wu L."/>
            <person name="Ma J."/>
        </authorList>
    </citation>
    <scope>NUCLEOTIDE SEQUENCE [LARGE SCALE GENOMIC DNA]</scope>
    <source>
        <strain evidence="2">JCM 17442</strain>
    </source>
</reference>
<evidence type="ECO:0008006" key="3">
    <source>
        <dbReference type="Google" id="ProtNLM"/>
    </source>
</evidence>
<name>A0ABP8E468_9MICO</name>
<protein>
    <recommendedName>
        <fullName evidence="3">Immunity protein 61 of polymorphic toxin system</fullName>
    </recommendedName>
</protein>
<accession>A0ABP8E468</accession>
<comment type="caution">
    <text evidence="1">The sequence shown here is derived from an EMBL/GenBank/DDBJ whole genome shotgun (WGS) entry which is preliminary data.</text>
</comment>
<dbReference type="Proteomes" id="UP001501594">
    <property type="component" value="Unassembled WGS sequence"/>
</dbReference>
<dbReference type="RefSeq" id="WP_344796879.1">
    <property type="nucleotide sequence ID" value="NZ_BAABAU010000003.1"/>
</dbReference>
<evidence type="ECO:0000313" key="2">
    <source>
        <dbReference type="Proteomes" id="UP001501594"/>
    </source>
</evidence>
<evidence type="ECO:0000313" key="1">
    <source>
        <dbReference type="EMBL" id="GAA4267001.1"/>
    </source>
</evidence>
<proteinExistence type="predicted"/>